<dbReference type="AlphaFoldDB" id="A0AAV4W1W0"/>
<proteinExistence type="predicted"/>
<name>A0AAV4W1W0_9ARAC</name>
<organism evidence="1 2">
    <name type="scientific">Caerostris darwini</name>
    <dbReference type="NCBI Taxonomy" id="1538125"/>
    <lineage>
        <taxon>Eukaryota</taxon>
        <taxon>Metazoa</taxon>
        <taxon>Ecdysozoa</taxon>
        <taxon>Arthropoda</taxon>
        <taxon>Chelicerata</taxon>
        <taxon>Arachnida</taxon>
        <taxon>Araneae</taxon>
        <taxon>Araneomorphae</taxon>
        <taxon>Entelegynae</taxon>
        <taxon>Araneoidea</taxon>
        <taxon>Araneidae</taxon>
        <taxon>Caerostris</taxon>
    </lineage>
</organism>
<evidence type="ECO:0000313" key="1">
    <source>
        <dbReference type="EMBL" id="GIY75450.1"/>
    </source>
</evidence>
<comment type="caution">
    <text evidence="1">The sequence shown here is derived from an EMBL/GenBank/DDBJ whole genome shotgun (WGS) entry which is preliminary data.</text>
</comment>
<protein>
    <submittedName>
        <fullName evidence="1">Uncharacterized protein</fullName>
    </submittedName>
</protein>
<accession>A0AAV4W1W0</accession>
<dbReference type="EMBL" id="BPLQ01013869">
    <property type="protein sequence ID" value="GIY75450.1"/>
    <property type="molecule type" value="Genomic_DNA"/>
</dbReference>
<dbReference type="Proteomes" id="UP001054837">
    <property type="component" value="Unassembled WGS sequence"/>
</dbReference>
<sequence length="122" mass="13984">MLNNSGNENSSLIIQLARELKLPVVWKEYLRICAFRRNEEDENDVHQLRIRSKQHPQTLLDIEVLPTNLSSMSLQDPSNFQKITKFMDQCGCESLGDSSPNNKKISIQRGGFTKLGKNLFFS</sequence>
<gene>
    <name evidence="1" type="ORF">CDAR_21241</name>
</gene>
<reference evidence="1 2" key="1">
    <citation type="submission" date="2021-06" db="EMBL/GenBank/DDBJ databases">
        <title>Caerostris darwini draft genome.</title>
        <authorList>
            <person name="Kono N."/>
            <person name="Arakawa K."/>
        </authorList>
    </citation>
    <scope>NUCLEOTIDE SEQUENCE [LARGE SCALE GENOMIC DNA]</scope>
</reference>
<evidence type="ECO:0000313" key="2">
    <source>
        <dbReference type="Proteomes" id="UP001054837"/>
    </source>
</evidence>
<keyword evidence="2" id="KW-1185">Reference proteome</keyword>